<feature type="transmembrane region" description="Helical" evidence="9">
    <location>
        <begin position="378"/>
        <end position="395"/>
    </location>
</feature>
<dbReference type="InterPro" id="IPR045024">
    <property type="entry name" value="NDH-2"/>
</dbReference>
<dbReference type="OrthoDB" id="9781621at2"/>
<dbReference type="Pfam" id="PF07992">
    <property type="entry name" value="Pyr_redox_2"/>
    <property type="match status" value="1"/>
</dbReference>
<evidence type="ECO:0000256" key="2">
    <source>
        <dbReference type="ARBA" id="ARBA00012637"/>
    </source>
</evidence>
<keyword evidence="5" id="KW-0809">Transit peptide</keyword>
<dbReference type="Pfam" id="PF22366">
    <property type="entry name" value="NDH2_C"/>
    <property type="match status" value="1"/>
</dbReference>
<evidence type="ECO:0000256" key="9">
    <source>
        <dbReference type="SAM" id="Phobius"/>
    </source>
</evidence>
<evidence type="ECO:0000256" key="8">
    <source>
        <dbReference type="ARBA" id="ARBA00047599"/>
    </source>
</evidence>
<proteinExistence type="inferred from homology"/>
<evidence type="ECO:0000313" key="13">
    <source>
        <dbReference type="Proteomes" id="UP000278962"/>
    </source>
</evidence>
<evidence type="ECO:0000256" key="5">
    <source>
        <dbReference type="ARBA" id="ARBA00022946"/>
    </source>
</evidence>
<gene>
    <name evidence="12" type="ORF">C8N24_0821</name>
</gene>
<dbReference type="Gene3D" id="3.50.50.100">
    <property type="match status" value="1"/>
</dbReference>
<comment type="caution">
    <text evidence="12">The sequence shown here is derived from an EMBL/GenBank/DDBJ whole genome shotgun (WGS) entry which is preliminary data.</text>
</comment>
<dbReference type="InterPro" id="IPR023753">
    <property type="entry name" value="FAD/NAD-binding_dom"/>
</dbReference>
<comment type="similarity">
    <text evidence="1">Belongs to the NADH dehydrogenase family.</text>
</comment>
<dbReference type="SUPFAM" id="SSF51905">
    <property type="entry name" value="FAD/NAD(P)-binding domain"/>
    <property type="match status" value="1"/>
</dbReference>
<dbReference type="InterPro" id="IPR054585">
    <property type="entry name" value="NDH2-like_C"/>
</dbReference>
<dbReference type="GO" id="GO:0050136">
    <property type="term" value="F:NADH dehydrogenase (quinone) (non-electrogenic) activity"/>
    <property type="evidence" value="ECO:0007669"/>
    <property type="project" value="UniProtKB-EC"/>
</dbReference>
<comment type="catalytic activity">
    <reaction evidence="8">
        <text>a quinone + NADH + H(+) = a quinol + NAD(+)</text>
        <dbReference type="Rhea" id="RHEA:46160"/>
        <dbReference type="ChEBI" id="CHEBI:15378"/>
        <dbReference type="ChEBI" id="CHEBI:24646"/>
        <dbReference type="ChEBI" id="CHEBI:57540"/>
        <dbReference type="ChEBI" id="CHEBI:57945"/>
        <dbReference type="ChEBI" id="CHEBI:132124"/>
        <dbReference type="EC" id="1.6.5.9"/>
    </reaction>
</comment>
<dbReference type="AlphaFoldDB" id="A0A660L9R8"/>
<name>A0A660L9R8_9ACTN</name>
<feature type="domain" description="External alternative NADH-ubiquinone oxidoreductase-like C-terminal" evidence="11">
    <location>
        <begin position="354"/>
        <end position="410"/>
    </location>
</feature>
<keyword evidence="9" id="KW-1133">Transmembrane helix</keyword>
<organism evidence="12 13">
    <name type="scientific">Solirubrobacter pauli</name>
    <dbReference type="NCBI Taxonomy" id="166793"/>
    <lineage>
        <taxon>Bacteria</taxon>
        <taxon>Bacillati</taxon>
        <taxon>Actinomycetota</taxon>
        <taxon>Thermoleophilia</taxon>
        <taxon>Solirubrobacterales</taxon>
        <taxon>Solirubrobacteraceae</taxon>
        <taxon>Solirubrobacter</taxon>
    </lineage>
</organism>
<accession>A0A660L9R8</accession>
<evidence type="ECO:0000259" key="10">
    <source>
        <dbReference type="Pfam" id="PF07992"/>
    </source>
</evidence>
<dbReference type="PRINTS" id="PR00411">
    <property type="entry name" value="PNDRDTASEI"/>
</dbReference>
<reference evidence="12 13" key="1">
    <citation type="submission" date="2018-10" db="EMBL/GenBank/DDBJ databases">
        <title>Genomic Encyclopedia of Archaeal and Bacterial Type Strains, Phase II (KMG-II): from individual species to whole genera.</title>
        <authorList>
            <person name="Goeker M."/>
        </authorList>
    </citation>
    <scope>NUCLEOTIDE SEQUENCE [LARGE SCALE GENOMIC DNA]</scope>
    <source>
        <strain evidence="12 13">DSM 14954</strain>
    </source>
</reference>
<evidence type="ECO:0000256" key="6">
    <source>
        <dbReference type="ARBA" id="ARBA00023002"/>
    </source>
</evidence>
<keyword evidence="3" id="KW-0285">Flavoprotein</keyword>
<dbReference type="PANTHER" id="PTHR43706">
    <property type="entry name" value="NADH DEHYDROGENASE"/>
    <property type="match status" value="1"/>
</dbReference>
<evidence type="ECO:0000256" key="7">
    <source>
        <dbReference type="ARBA" id="ARBA00023027"/>
    </source>
</evidence>
<evidence type="ECO:0000313" key="12">
    <source>
        <dbReference type="EMBL" id="RKQ91005.1"/>
    </source>
</evidence>
<keyword evidence="9" id="KW-0472">Membrane</keyword>
<feature type="domain" description="FAD/NAD(P)-binding" evidence="10">
    <location>
        <begin position="5"/>
        <end position="330"/>
    </location>
</feature>
<sequence length="426" mass="46350">MAKHRVVIVGGGFGGLQTALHLKGADVDVTIVDRRNFHLFQPLAYQVATGALATGEVAYPLRSIFRKQENVRVMLAEATGFDLDAKTINLRTAAGDETIGYDTLVVGGGSKYNYFGHPEWQEHAAELKTLEGALHIRAQILRAFEEAEVVSDPVERERLLTFVIVGAGPTGAEMAGQIAEIARDTRREFRVIDTWKTRVLLVEAGPRVLAAFPERLSKKAKKSLESLGVEVATDNMVNAIDADGVTVKSDKGEEKIRAGTVIWAAGVLASSVTTSLAKAAGAEQDRVDRLLVEPNLTVPGYPDVLAIGDMVQVKDGDPLPGVAPVAMQMGRYAARSIKSKLRGGEARPFKYKDKGNLATLGRARAIAELPPGFRVSGFIAWVLWLGIHLWYLVGFENRVLVFTRWGFSFLTHGRGTRLITGEDHMP</sequence>
<evidence type="ECO:0000256" key="1">
    <source>
        <dbReference type="ARBA" id="ARBA00005272"/>
    </source>
</evidence>
<evidence type="ECO:0000256" key="3">
    <source>
        <dbReference type="ARBA" id="ARBA00022630"/>
    </source>
</evidence>
<keyword evidence="9" id="KW-0812">Transmembrane</keyword>
<dbReference type="PANTHER" id="PTHR43706:SF47">
    <property type="entry name" value="EXTERNAL NADH-UBIQUINONE OXIDOREDUCTASE 1, MITOCHONDRIAL-RELATED"/>
    <property type="match status" value="1"/>
</dbReference>
<dbReference type="Proteomes" id="UP000278962">
    <property type="component" value="Unassembled WGS sequence"/>
</dbReference>
<keyword evidence="13" id="KW-1185">Reference proteome</keyword>
<dbReference type="EC" id="1.6.5.9" evidence="2"/>
<dbReference type="RefSeq" id="WP_121248249.1">
    <property type="nucleotide sequence ID" value="NZ_RBIL01000001.1"/>
</dbReference>
<evidence type="ECO:0000256" key="4">
    <source>
        <dbReference type="ARBA" id="ARBA00022827"/>
    </source>
</evidence>
<keyword evidence="7" id="KW-0520">NAD</keyword>
<dbReference type="InterPro" id="IPR036188">
    <property type="entry name" value="FAD/NAD-bd_sf"/>
</dbReference>
<dbReference type="EMBL" id="RBIL01000001">
    <property type="protein sequence ID" value="RKQ91005.1"/>
    <property type="molecule type" value="Genomic_DNA"/>
</dbReference>
<dbReference type="PRINTS" id="PR00368">
    <property type="entry name" value="FADPNR"/>
</dbReference>
<protein>
    <recommendedName>
        <fullName evidence="2">NADH:ubiquinone reductase (non-electrogenic)</fullName>
        <ecNumber evidence="2">1.6.5.9</ecNumber>
    </recommendedName>
</protein>
<keyword evidence="4" id="KW-0274">FAD</keyword>
<keyword evidence="6" id="KW-0560">Oxidoreductase</keyword>
<evidence type="ECO:0000259" key="11">
    <source>
        <dbReference type="Pfam" id="PF22366"/>
    </source>
</evidence>